<dbReference type="Proteomes" id="UP001154252">
    <property type="component" value="Unassembled WGS sequence"/>
</dbReference>
<name>A0A9W4KFB7_9EURO</name>
<protein>
    <submittedName>
        <fullName evidence="2">Uncharacterized protein</fullName>
    </submittedName>
</protein>
<dbReference type="OrthoDB" id="2103397at2759"/>
<dbReference type="EMBL" id="CAJVRC010000880">
    <property type="protein sequence ID" value="CAG8903136.1"/>
    <property type="molecule type" value="Genomic_DNA"/>
</dbReference>
<reference evidence="2" key="1">
    <citation type="submission" date="2021-07" db="EMBL/GenBank/DDBJ databases">
        <authorList>
            <person name="Branca A.L. A."/>
        </authorList>
    </citation>
    <scope>NUCLEOTIDE SEQUENCE</scope>
</reference>
<evidence type="ECO:0000313" key="2">
    <source>
        <dbReference type="EMBL" id="CAG8903136.1"/>
    </source>
</evidence>
<dbReference type="AlphaFoldDB" id="A0A9W4KFB7"/>
<feature type="region of interest" description="Disordered" evidence="1">
    <location>
        <begin position="81"/>
        <end position="103"/>
    </location>
</feature>
<accession>A0A9W4KFB7</accession>
<keyword evidence="3" id="KW-1185">Reference proteome</keyword>
<organism evidence="2 3">
    <name type="scientific">Penicillium egyptiacum</name>
    <dbReference type="NCBI Taxonomy" id="1303716"/>
    <lineage>
        <taxon>Eukaryota</taxon>
        <taxon>Fungi</taxon>
        <taxon>Dikarya</taxon>
        <taxon>Ascomycota</taxon>
        <taxon>Pezizomycotina</taxon>
        <taxon>Eurotiomycetes</taxon>
        <taxon>Eurotiomycetidae</taxon>
        <taxon>Eurotiales</taxon>
        <taxon>Aspergillaceae</taxon>
        <taxon>Penicillium</taxon>
    </lineage>
</organism>
<evidence type="ECO:0000313" key="3">
    <source>
        <dbReference type="Proteomes" id="UP001154252"/>
    </source>
</evidence>
<proteinExistence type="predicted"/>
<evidence type="ECO:0000256" key="1">
    <source>
        <dbReference type="SAM" id="MobiDB-lite"/>
    </source>
</evidence>
<sequence>MSKSKATTQKAAESPAREKVSLLDKLKLAVKDYLDRKVDEIQLRKTAEEVNKASKQYKAVQISSLSLKEVVKALNLKHDTKDGELQHVPQVPLPPPPSRSPSTEASIRWIIDTLLLNAHRIAAYQLPHAQPSNVQTERSYKYGPVSLKRERVMLSARPDYRIWYGEDEAVCLNVLIVEAKKTDIESGVAQALGYMGEYLTMPIILYIRKLTR</sequence>
<gene>
    <name evidence="2" type="ORF">PEGY_LOCUS7115</name>
</gene>
<comment type="caution">
    <text evidence="2">The sequence shown here is derived from an EMBL/GenBank/DDBJ whole genome shotgun (WGS) entry which is preliminary data.</text>
</comment>